<dbReference type="SUPFAM" id="SSF55785">
    <property type="entry name" value="PYP-like sensor domain (PAS domain)"/>
    <property type="match status" value="2"/>
</dbReference>
<feature type="domain" description="PAC" evidence="5">
    <location>
        <begin position="81"/>
        <end position="133"/>
    </location>
</feature>
<dbReference type="PRINTS" id="PR00260">
    <property type="entry name" value="CHEMTRNSDUCR"/>
</dbReference>
<dbReference type="NCBIfam" id="TIGR00229">
    <property type="entry name" value="sensory_box"/>
    <property type="match status" value="2"/>
</dbReference>
<dbReference type="InterPro" id="IPR001610">
    <property type="entry name" value="PAC"/>
</dbReference>
<dbReference type="Gene3D" id="3.30.450.20">
    <property type="entry name" value="PAS domain"/>
    <property type="match status" value="2"/>
</dbReference>
<dbReference type="Pfam" id="PF08447">
    <property type="entry name" value="PAS_3"/>
    <property type="match status" value="2"/>
</dbReference>
<dbReference type="GO" id="GO:0007165">
    <property type="term" value="P:signal transduction"/>
    <property type="evidence" value="ECO:0007669"/>
    <property type="project" value="UniProtKB-KW"/>
</dbReference>
<keyword evidence="8" id="KW-1185">Reference proteome</keyword>
<feature type="domain" description="Methyl-accepting transducer" evidence="3">
    <location>
        <begin position="256"/>
        <end position="485"/>
    </location>
</feature>
<keyword evidence="2" id="KW-0807">Transducer</keyword>
<dbReference type="InterPro" id="IPR000727">
    <property type="entry name" value="T_SNARE_dom"/>
</dbReference>
<dbReference type="SMART" id="SM00086">
    <property type="entry name" value="PAC"/>
    <property type="match status" value="2"/>
</dbReference>
<comment type="caution">
    <text evidence="7">The sequence shown here is derived from an EMBL/GenBank/DDBJ whole genome shotgun (WGS) entry which is preliminary data.</text>
</comment>
<feature type="domain" description="PAC" evidence="5">
    <location>
        <begin position="203"/>
        <end position="255"/>
    </location>
</feature>
<evidence type="ECO:0000259" key="3">
    <source>
        <dbReference type="PROSITE" id="PS50111"/>
    </source>
</evidence>
<sequence>MRLFIYSEARAKLDALDRSQAIIEFDLDGNILTANDNFLRTVGYELKEIQGRHHSIFLEPGDRSSNAYKTFWASLAGGAHRSGEFRRFAKGGREIWLQASYNPVLGRHGKPIKVIKFASDVTAQKLQNADYEGQIQAIHKSQAVIEFGLDGVIAKANDNFLKAVGYDLDEIQGRHHSLFVEPSYRDSAEYRAFWEALARGEYQAGEYRRVGKNGRDVWLQASYNPIFDMNGRLFKVVKFATDITLQVQERTRREVLQRDIDSDLGGISASVSEASSQALSAATASNEVSAKVQAVASGAEELATSINEISLQVSQALKVSMEAVAQAQQTNAIVEGLVSASQKIGEIVALIDRVAGQTNLLALNATIEAARAGPAGRGFAVVASEVKTLAMQTARATEEIGNQILGSQTMTQEAAGAIENIAATITRINEISAAIAAAVEQQAAVTQKMSANMQAAAEGVAAISSSTDEIARSTQFIDEAARKVREFSRTLV</sequence>
<dbReference type="PROSITE" id="PS50113">
    <property type="entry name" value="PAC"/>
    <property type="match status" value="2"/>
</dbReference>
<accession>A0A7W6IH78</accession>
<reference evidence="7 8" key="1">
    <citation type="submission" date="2020-08" db="EMBL/GenBank/DDBJ databases">
        <title>Genomic Encyclopedia of Type Strains, Phase IV (KMG-IV): sequencing the most valuable type-strain genomes for metagenomic binning, comparative biology and taxonomic classification.</title>
        <authorList>
            <person name="Goeker M."/>
        </authorList>
    </citation>
    <scope>NUCLEOTIDE SEQUENCE [LARGE SCALE GENOMIC DNA]</scope>
    <source>
        <strain evidence="7 8">DSM 15743</strain>
    </source>
</reference>
<evidence type="ECO:0000313" key="7">
    <source>
        <dbReference type="EMBL" id="MBB4041450.1"/>
    </source>
</evidence>
<dbReference type="InterPro" id="IPR000014">
    <property type="entry name" value="PAS"/>
</dbReference>
<evidence type="ECO:0000313" key="8">
    <source>
        <dbReference type="Proteomes" id="UP000519439"/>
    </source>
</evidence>
<dbReference type="InterPro" id="IPR050903">
    <property type="entry name" value="Bact_Chemotaxis_MeTrfase"/>
</dbReference>
<dbReference type="PROSITE" id="PS50192">
    <property type="entry name" value="T_SNARE"/>
    <property type="match status" value="1"/>
</dbReference>
<dbReference type="SMART" id="SM00283">
    <property type="entry name" value="MA"/>
    <property type="match status" value="1"/>
</dbReference>
<dbReference type="InterPro" id="IPR035965">
    <property type="entry name" value="PAS-like_dom_sf"/>
</dbReference>
<dbReference type="EMBL" id="JACIDC010000011">
    <property type="protein sequence ID" value="MBB4041450.1"/>
    <property type="molecule type" value="Genomic_DNA"/>
</dbReference>
<gene>
    <name evidence="7" type="ORF">GGR34_003127</name>
</gene>
<dbReference type="Proteomes" id="UP000519439">
    <property type="component" value="Unassembled WGS sequence"/>
</dbReference>
<dbReference type="AlphaFoldDB" id="A0A7W6IH78"/>
<evidence type="ECO:0000259" key="4">
    <source>
        <dbReference type="PROSITE" id="PS50112"/>
    </source>
</evidence>
<dbReference type="GO" id="GO:0004888">
    <property type="term" value="F:transmembrane signaling receptor activity"/>
    <property type="evidence" value="ECO:0007669"/>
    <property type="project" value="InterPro"/>
</dbReference>
<dbReference type="PANTHER" id="PTHR24422:SF10">
    <property type="entry name" value="CHEMOTAXIS PROTEIN METHYLTRANSFERASE 2"/>
    <property type="match status" value="1"/>
</dbReference>
<evidence type="ECO:0000256" key="2">
    <source>
        <dbReference type="PROSITE-ProRule" id="PRU00284"/>
    </source>
</evidence>
<dbReference type="InterPro" id="IPR004089">
    <property type="entry name" value="MCPsignal_dom"/>
</dbReference>
<dbReference type="Gene3D" id="1.10.287.950">
    <property type="entry name" value="Methyl-accepting chemotaxis protein"/>
    <property type="match status" value="1"/>
</dbReference>
<dbReference type="InterPro" id="IPR004090">
    <property type="entry name" value="Chemotax_Me-accpt_rcpt"/>
</dbReference>
<protein>
    <submittedName>
        <fullName evidence="7">Methyl-accepting chemotaxis protein</fullName>
    </submittedName>
</protein>
<feature type="domain" description="T-SNARE coiled-coil homology" evidence="6">
    <location>
        <begin position="408"/>
        <end position="470"/>
    </location>
</feature>
<evidence type="ECO:0000256" key="1">
    <source>
        <dbReference type="ARBA" id="ARBA00029447"/>
    </source>
</evidence>
<feature type="domain" description="PAS" evidence="4">
    <location>
        <begin position="22"/>
        <end position="64"/>
    </location>
</feature>
<organism evidence="7 8">
    <name type="scientific">Microvirga flocculans</name>
    <dbReference type="NCBI Taxonomy" id="217168"/>
    <lineage>
        <taxon>Bacteria</taxon>
        <taxon>Pseudomonadati</taxon>
        <taxon>Pseudomonadota</taxon>
        <taxon>Alphaproteobacteria</taxon>
        <taxon>Hyphomicrobiales</taxon>
        <taxon>Methylobacteriaceae</taxon>
        <taxon>Microvirga</taxon>
    </lineage>
</organism>
<dbReference type="InterPro" id="IPR013655">
    <property type="entry name" value="PAS_fold_3"/>
</dbReference>
<dbReference type="SMART" id="SM00091">
    <property type="entry name" value="PAS"/>
    <property type="match status" value="2"/>
</dbReference>
<dbReference type="SUPFAM" id="SSF58104">
    <property type="entry name" value="Methyl-accepting chemotaxis protein (MCP) signaling domain"/>
    <property type="match status" value="1"/>
</dbReference>
<dbReference type="CDD" id="cd00130">
    <property type="entry name" value="PAS"/>
    <property type="match status" value="2"/>
</dbReference>
<dbReference type="RefSeq" id="WP_027317021.1">
    <property type="nucleotide sequence ID" value="NZ_JACIDC010000011.1"/>
</dbReference>
<dbReference type="PROSITE" id="PS50112">
    <property type="entry name" value="PAS"/>
    <property type="match status" value="1"/>
</dbReference>
<dbReference type="PROSITE" id="PS50111">
    <property type="entry name" value="CHEMOTAXIS_TRANSDUC_2"/>
    <property type="match status" value="1"/>
</dbReference>
<proteinExistence type="inferred from homology"/>
<dbReference type="Pfam" id="PF00015">
    <property type="entry name" value="MCPsignal"/>
    <property type="match status" value="1"/>
</dbReference>
<evidence type="ECO:0000259" key="6">
    <source>
        <dbReference type="PROSITE" id="PS50192"/>
    </source>
</evidence>
<dbReference type="PANTHER" id="PTHR24422">
    <property type="entry name" value="CHEMOTAXIS PROTEIN METHYLTRANSFERASE"/>
    <property type="match status" value="1"/>
</dbReference>
<dbReference type="InterPro" id="IPR000700">
    <property type="entry name" value="PAS-assoc_C"/>
</dbReference>
<comment type="similarity">
    <text evidence="1">Belongs to the methyl-accepting chemotaxis (MCP) protein family.</text>
</comment>
<dbReference type="GO" id="GO:0016020">
    <property type="term" value="C:membrane"/>
    <property type="evidence" value="ECO:0007669"/>
    <property type="project" value="InterPro"/>
</dbReference>
<name>A0A7W6IH78_9HYPH</name>
<evidence type="ECO:0000259" key="5">
    <source>
        <dbReference type="PROSITE" id="PS50113"/>
    </source>
</evidence>
<dbReference type="GO" id="GO:0006935">
    <property type="term" value="P:chemotaxis"/>
    <property type="evidence" value="ECO:0007669"/>
    <property type="project" value="InterPro"/>
</dbReference>